<dbReference type="SMART" id="SM00216">
    <property type="entry name" value="VWD"/>
    <property type="match status" value="1"/>
</dbReference>
<feature type="region of interest" description="Disordered" evidence="1">
    <location>
        <begin position="582"/>
        <end position="603"/>
    </location>
</feature>
<evidence type="ECO:0000313" key="3">
    <source>
        <dbReference type="EMBL" id="KAH9366846.1"/>
    </source>
</evidence>
<evidence type="ECO:0000313" key="4">
    <source>
        <dbReference type="Proteomes" id="UP000821853"/>
    </source>
</evidence>
<proteinExistence type="predicted"/>
<dbReference type="SMART" id="SM00832">
    <property type="entry name" value="C8"/>
    <property type="match status" value="1"/>
</dbReference>
<protein>
    <recommendedName>
        <fullName evidence="2">VWFD domain-containing protein</fullName>
    </recommendedName>
</protein>
<reference evidence="3 4" key="1">
    <citation type="journal article" date="2020" name="Cell">
        <title>Large-Scale Comparative Analyses of Tick Genomes Elucidate Their Genetic Diversity and Vector Capacities.</title>
        <authorList>
            <consortium name="Tick Genome and Microbiome Consortium (TIGMIC)"/>
            <person name="Jia N."/>
            <person name="Wang J."/>
            <person name="Shi W."/>
            <person name="Du L."/>
            <person name="Sun Y."/>
            <person name="Zhan W."/>
            <person name="Jiang J.F."/>
            <person name="Wang Q."/>
            <person name="Zhang B."/>
            <person name="Ji P."/>
            <person name="Bell-Sakyi L."/>
            <person name="Cui X.M."/>
            <person name="Yuan T.T."/>
            <person name="Jiang B.G."/>
            <person name="Yang W.F."/>
            <person name="Lam T.T."/>
            <person name="Chang Q.C."/>
            <person name="Ding S.J."/>
            <person name="Wang X.J."/>
            <person name="Zhu J.G."/>
            <person name="Ruan X.D."/>
            <person name="Zhao L."/>
            <person name="Wei J.T."/>
            <person name="Ye R.Z."/>
            <person name="Que T.C."/>
            <person name="Du C.H."/>
            <person name="Zhou Y.H."/>
            <person name="Cheng J.X."/>
            <person name="Dai P.F."/>
            <person name="Guo W.B."/>
            <person name="Han X.H."/>
            <person name="Huang E.J."/>
            <person name="Li L.F."/>
            <person name="Wei W."/>
            <person name="Gao Y.C."/>
            <person name="Liu J.Z."/>
            <person name="Shao H.Z."/>
            <person name="Wang X."/>
            <person name="Wang C.C."/>
            <person name="Yang T.C."/>
            <person name="Huo Q.B."/>
            <person name="Li W."/>
            <person name="Chen H.Y."/>
            <person name="Chen S.E."/>
            <person name="Zhou L.G."/>
            <person name="Ni X.B."/>
            <person name="Tian J.H."/>
            <person name="Sheng Y."/>
            <person name="Liu T."/>
            <person name="Pan Y.S."/>
            <person name="Xia L.Y."/>
            <person name="Li J."/>
            <person name="Zhao F."/>
            <person name="Cao W.C."/>
        </authorList>
    </citation>
    <scope>NUCLEOTIDE SEQUENCE [LARGE SCALE GENOMIC DNA]</scope>
    <source>
        <strain evidence="3">HaeL-2018</strain>
    </source>
</reference>
<feature type="domain" description="VWFD" evidence="2">
    <location>
        <begin position="23"/>
        <end position="192"/>
    </location>
</feature>
<dbReference type="InterPro" id="IPR001846">
    <property type="entry name" value="VWF_type-D"/>
</dbReference>
<sequence>MWDAYYQYSLYANPKNWVPPFKARALMAGSQHYRTFDGFHFEFAGECSYLLAKDFLNDNFAVLINYARDGQRVSKKSITVLTEGERFEISSDYKITKGGSKIELPIEIGETTLRREGHVIIVENDNGFKVSCNLAYDQCVTEVTGDYFGKTGGLLGTYDYEDQLDLMTPDRKITTDAAAFAKEWEVGAGRCRSQRNLAESAVTDPRAKDFCAKYFEKDDSPLRSCFKMVDPKPYMMICLHDMNAAMAEEMEERICSSAAAYRAECQEYGVPLDMPRVCVRCAKPDGSEMLAGDIAAVTYEESPVATADVIFVVERKMCNKNVMPNLIRLAQSIEERYAARGFVDTRYAVVGFGGDGVAERPHVVTADGQIFSSIRALVSAIGSLSVGDGESDPFMALTYASQLPVRMASTQTMILVKCTTCKPNDDNSMYADIYRMLIDRGIHLHILDDDDFNVRTASKPSKSKRIFGVDRRLAFTVKDIKDLQGDAELHSQIRLPKDFCVPLALESNGTLFSSMKMFEKRNVNKKFIDVMARRVAQSSAPDCQICECVSLEDGVGQSVCSRCVSPTMGPVLSPDFSPIMYEETVGPKNKRPKTKKLRTQQKK</sequence>
<keyword evidence="4" id="KW-1185">Reference proteome</keyword>
<dbReference type="PROSITE" id="PS51233">
    <property type="entry name" value="VWFD"/>
    <property type="match status" value="1"/>
</dbReference>
<dbReference type="SUPFAM" id="SSF53300">
    <property type="entry name" value="vWA-like"/>
    <property type="match status" value="1"/>
</dbReference>
<dbReference type="EMBL" id="JABSTR010000004">
    <property type="protein sequence ID" value="KAH9366846.1"/>
    <property type="molecule type" value="Genomic_DNA"/>
</dbReference>
<evidence type="ECO:0000259" key="2">
    <source>
        <dbReference type="PROSITE" id="PS51233"/>
    </source>
</evidence>
<dbReference type="InterPro" id="IPR036465">
    <property type="entry name" value="vWFA_dom_sf"/>
</dbReference>
<evidence type="ECO:0000256" key="1">
    <source>
        <dbReference type="SAM" id="MobiDB-lite"/>
    </source>
</evidence>
<organism evidence="3 4">
    <name type="scientific">Haemaphysalis longicornis</name>
    <name type="common">Bush tick</name>
    <dbReference type="NCBI Taxonomy" id="44386"/>
    <lineage>
        <taxon>Eukaryota</taxon>
        <taxon>Metazoa</taxon>
        <taxon>Ecdysozoa</taxon>
        <taxon>Arthropoda</taxon>
        <taxon>Chelicerata</taxon>
        <taxon>Arachnida</taxon>
        <taxon>Acari</taxon>
        <taxon>Parasitiformes</taxon>
        <taxon>Ixodida</taxon>
        <taxon>Ixodoidea</taxon>
        <taxon>Ixodidae</taxon>
        <taxon>Haemaphysalinae</taxon>
        <taxon>Haemaphysalis</taxon>
    </lineage>
</organism>
<dbReference type="Pfam" id="PF00094">
    <property type="entry name" value="VWD"/>
    <property type="match status" value="1"/>
</dbReference>
<dbReference type="Proteomes" id="UP000821853">
    <property type="component" value="Chromosome 2"/>
</dbReference>
<dbReference type="InterPro" id="IPR014853">
    <property type="entry name" value="VWF/SSPO/ZAN-like_Cys-rich_dom"/>
</dbReference>
<dbReference type="OrthoDB" id="6374144at2759"/>
<dbReference type="PANTHER" id="PTHR37860">
    <property type="entry name" value="AGAP008810-PA"/>
    <property type="match status" value="1"/>
</dbReference>
<feature type="compositionally biased region" description="Basic residues" evidence="1">
    <location>
        <begin position="588"/>
        <end position="603"/>
    </location>
</feature>
<dbReference type="OMA" id="HIASPNT"/>
<name>A0A9J6FKT0_HAELO</name>
<comment type="caution">
    <text evidence="3">The sequence shown here is derived from an EMBL/GenBank/DDBJ whole genome shotgun (WGS) entry which is preliminary data.</text>
</comment>
<dbReference type="PANTHER" id="PTHR37860:SF1">
    <property type="match status" value="1"/>
</dbReference>
<accession>A0A9J6FKT0</accession>
<dbReference type="AlphaFoldDB" id="A0A9J6FKT0"/>
<dbReference type="GO" id="GO:0032991">
    <property type="term" value="C:protein-containing complex"/>
    <property type="evidence" value="ECO:0007669"/>
    <property type="project" value="UniProtKB-ARBA"/>
</dbReference>
<gene>
    <name evidence="3" type="ORF">HPB48_018455</name>
</gene>
<dbReference type="Pfam" id="PF08742">
    <property type="entry name" value="C8"/>
    <property type="match status" value="1"/>
</dbReference>
<dbReference type="VEuPathDB" id="VectorBase:HLOH_058144"/>